<accession>A0AAJ0GFR1</accession>
<organism evidence="3 4">
    <name type="scientific">Extremus antarcticus</name>
    <dbReference type="NCBI Taxonomy" id="702011"/>
    <lineage>
        <taxon>Eukaryota</taxon>
        <taxon>Fungi</taxon>
        <taxon>Dikarya</taxon>
        <taxon>Ascomycota</taxon>
        <taxon>Pezizomycotina</taxon>
        <taxon>Dothideomycetes</taxon>
        <taxon>Dothideomycetidae</taxon>
        <taxon>Mycosphaerellales</taxon>
        <taxon>Extremaceae</taxon>
        <taxon>Extremus</taxon>
    </lineage>
</organism>
<feature type="compositionally biased region" description="Polar residues" evidence="1">
    <location>
        <begin position="85"/>
        <end position="96"/>
    </location>
</feature>
<evidence type="ECO:0000256" key="2">
    <source>
        <dbReference type="SAM" id="Phobius"/>
    </source>
</evidence>
<evidence type="ECO:0008006" key="5">
    <source>
        <dbReference type="Google" id="ProtNLM"/>
    </source>
</evidence>
<feature type="compositionally biased region" description="Polar residues" evidence="1">
    <location>
        <begin position="122"/>
        <end position="150"/>
    </location>
</feature>
<keyword evidence="2" id="KW-0472">Membrane</keyword>
<keyword evidence="2" id="KW-0812">Transmembrane</keyword>
<feature type="region of interest" description="Disordered" evidence="1">
    <location>
        <begin position="1"/>
        <end position="66"/>
    </location>
</feature>
<feature type="compositionally biased region" description="Polar residues" evidence="1">
    <location>
        <begin position="1"/>
        <end position="10"/>
    </location>
</feature>
<keyword evidence="2" id="KW-1133">Transmembrane helix</keyword>
<evidence type="ECO:0000256" key="1">
    <source>
        <dbReference type="SAM" id="MobiDB-lite"/>
    </source>
</evidence>
<dbReference type="Proteomes" id="UP001271007">
    <property type="component" value="Unassembled WGS sequence"/>
</dbReference>
<keyword evidence="4" id="KW-1185">Reference proteome</keyword>
<reference evidence="3" key="1">
    <citation type="submission" date="2023-04" db="EMBL/GenBank/DDBJ databases">
        <title>Black Yeasts Isolated from many extreme environments.</title>
        <authorList>
            <person name="Coleine C."/>
            <person name="Stajich J.E."/>
            <person name="Selbmann L."/>
        </authorList>
    </citation>
    <scope>NUCLEOTIDE SEQUENCE</scope>
    <source>
        <strain evidence="3">CCFEE 5312</strain>
    </source>
</reference>
<comment type="caution">
    <text evidence="3">The sequence shown here is derived from an EMBL/GenBank/DDBJ whole genome shotgun (WGS) entry which is preliminary data.</text>
</comment>
<evidence type="ECO:0000313" key="3">
    <source>
        <dbReference type="EMBL" id="KAK3056654.1"/>
    </source>
</evidence>
<dbReference type="EMBL" id="JAWDJX010000005">
    <property type="protein sequence ID" value="KAK3056654.1"/>
    <property type="molecule type" value="Genomic_DNA"/>
</dbReference>
<feature type="region of interest" description="Disordered" evidence="1">
    <location>
        <begin position="85"/>
        <end position="164"/>
    </location>
</feature>
<name>A0AAJ0GFR1_9PEZI</name>
<sequence>MRQFWTQQHNPAPRVTSGRYYSGGQQQYARLDDDPTTWSSEVGTDAIAEPYDPTTRDHSNTAAMPLEPYPHFQADYQNPLNRYSEQLPSYESSPTRGNAPARPTSFHDRQTSYHPEQERSRPTSYQPETQRGRPTSYQPETQRGAPTSYQPEYEDFESLKQRPRPAKAARTWPWTHWSRKRKLIIFGSAGAGLILLIIIIAVAVSVSGSNFKYTPVFDQVTNAEALTQGGATRNNVNATDGVGVGTDTYVYYQGDETNFPPATAWISFEDMWKNNYANMQTACSSLKEGSDNSDSEMQYIYDAIQDRANASLVDHRFILATVLQESNGCPRVGSTTSSGGVRNPGLMQSHNGHAFDSSSPRLSTLQMIQDGTQGTEKGDGLVQGLNLVINPYKAARYYNSGYIPQSGDLSEAAGATACYVTDIANRLTGWTNAKSLCPGDKS</sequence>
<protein>
    <recommendedName>
        <fullName evidence="5">Transglycosylase SLT domain-containing protein</fullName>
    </recommendedName>
</protein>
<dbReference type="AlphaFoldDB" id="A0AAJ0GFR1"/>
<feature type="transmembrane region" description="Helical" evidence="2">
    <location>
        <begin position="183"/>
        <end position="206"/>
    </location>
</feature>
<gene>
    <name evidence="3" type="ORF">LTR09_002447</name>
</gene>
<evidence type="ECO:0000313" key="4">
    <source>
        <dbReference type="Proteomes" id="UP001271007"/>
    </source>
</evidence>
<feature type="compositionally biased region" description="Basic and acidic residues" evidence="1">
    <location>
        <begin position="105"/>
        <end position="121"/>
    </location>
</feature>
<proteinExistence type="predicted"/>